<evidence type="ECO:0000256" key="1">
    <source>
        <dbReference type="ARBA" id="ARBA00004123"/>
    </source>
</evidence>
<evidence type="ECO:0000313" key="4">
    <source>
        <dbReference type="EMBL" id="KAF4962266.1"/>
    </source>
</evidence>
<evidence type="ECO:0000256" key="2">
    <source>
        <dbReference type="ARBA" id="ARBA00023242"/>
    </source>
</evidence>
<reference evidence="4" key="1">
    <citation type="journal article" date="2020" name="BMC Genomics">
        <title>Correction to: Identification and distribution of gene clusters required for synthesis of sphingolipid metabolism inhibitors in diverse species of the filamentous fungus Fusarium.</title>
        <authorList>
            <person name="Kim H.S."/>
            <person name="Lohmar J.M."/>
            <person name="Busman M."/>
            <person name="Brown D.W."/>
            <person name="Naumann T.A."/>
            <person name="Divon H.H."/>
            <person name="Lysoe E."/>
            <person name="Uhlig S."/>
            <person name="Proctor R.H."/>
        </authorList>
    </citation>
    <scope>NUCLEOTIDE SEQUENCE</scope>
    <source>
        <strain evidence="4">NRRL 20472</strain>
    </source>
</reference>
<dbReference type="PANTHER" id="PTHR37534">
    <property type="entry name" value="TRANSCRIPTIONAL ACTIVATOR PROTEIN UGA3"/>
    <property type="match status" value="1"/>
</dbReference>
<dbReference type="GO" id="GO:0003700">
    <property type="term" value="F:DNA-binding transcription factor activity"/>
    <property type="evidence" value="ECO:0007669"/>
    <property type="project" value="TreeGrafter"/>
</dbReference>
<dbReference type="PANTHER" id="PTHR37534:SF44">
    <property type="entry name" value="ZN(II)2CYS6 TRANSCRIPTION FACTOR (EUROFUNG)"/>
    <property type="match status" value="1"/>
</dbReference>
<feature type="region of interest" description="Disordered" evidence="3">
    <location>
        <begin position="353"/>
        <end position="378"/>
    </location>
</feature>
<reference evidence="4" key="2">
    <citation type="submission" date="2020-05" db="EMBL/GenBank/DDBJ databases">
        <authorList>
            <person name="Kim H.-S."/>
            <person name="Proctor R.H."/>
            <person name="Brown D.W."/>
        </authorList>
    </citation>
    <scope>NUCLEOTIDE SEQUENCE</scope>
    <source>
        <strain evidence="4">NRRL 20472</strain>
    </source>
</reference>
<evidence type="ECO:0000256" key="3">
    <source>
        <dbReference type="SAM" id="MobiDB-lite"/>
    </source>
</evidence>
<dbReference type="GO" id="GO:0045944">
    <property type="term" value="P:positive regulation of transcription by RNA polymerase II"/>
    <property type="evidence" value="ECO:0007669"/>
    <property type="project" value="TreeGrafter"/>
</dbReference>
<gene>
    <name evidence="4" type="ORF">FSARC_9655</name>
</gene>
<feature type="compositionally biased region" description="Polar residues" evidence="3">
    <location>
        <begin position="354"/>
        <end position="364"/>
    </location>
</feature>
<dbReference type="AlphaFoldDB" id="A0A8H4X619"/>
<protein>
    <submittedName>
        <fullName evidence="4">Uncharacterized protein</fullName>
    </submittedName>
</protein>
<dbReference type="GO" id="GO:0000976">
    <property type="term" value="F:transcription cis-regulatory region binding"/>
    <property type="evidence" value="ECO:0007669"/>
    <property type="project" value="TreeGrafter"/>
</dbReference>
<sequence>MSSSRLIYFCILSMSAAHLRRVDPQWSLDSAEYLSETVSTLRKQLANIITDAQTISPTRKSVEQTLLGVIMLGMSTSWHGTSGLGLEHIQGSRALFQRYIYRTSDDIAPSNWPKLSFYLGLQAYWESIASFLLDQDMGQLDSLHTACTSLPVEANRVNPWTGVDSTLWVLLAKAGCLVRKRRTLLLKKQTQILEDDGTEFQSYIGILDQQAIILEQQILTYTTSDISRFEATQDNQTIISHLELIARCCRFAALLELYRAFSSTCNVIAGLRVLMITDGEWLGDAVAQTYLDIPGAFRALALGMLKILRSIPKDSNTKCLHSLLLLIAGSALSIGLIGDTRERYHCRPGLVDASPTSATQSHEQPMQEPAGFPSETAENDDSFTCATLITRTAPMASDSLQFWRGFVQERMTYLEGAINLDGMRRIKTILSKVWDYNDSLTVSPADNDLVGFVHWIDIMEAYELEFLF</sequence>
<keyword evidence="2" id="KW-0539">Nucleus</keyword>
<dbReference type="Pfam" id="PF11951">
    <property type="entry name" value="Fungal_trans_2"/>
    <property type="match status" value="1"/>
</dbReference>
<dbReference type="InterPro" id="IPR021858">
    <property type="entry name" value="Fun_TF"/>
</dbReference>
<keyword evidence="5" id="KW-1185">Reference proteome</keyword>
<accession>A0A8H4X619</accession>
<dbReference type="OrthoDB" id="39175at2759"/>
<evidence type="ECO:0000313" key="5">
    <source>
        <dbReference type="Proteomes" id="UP000622797"/>
    </source>
</evidence>
<comment type="subcellular location">
    <subcellularLocation>
        <location evidence="1">Nucleus</location>
    </subcellularLocation>
</comment>
<dbReference type="Proteomes" id="UP000622797">
    <property type="component" value="Unassembled WGS sequence"/>
</dbReference>
<organism evidence="4 5">
    <name type="scientific">Fusarium sarcochroum</name>
    <dbReference type="NCBI Taxonomy" id="1208366"/>
    <lineage>
        <taxon>Eukaryota</taxon>
        <taxon>Fungi</taxon>
        <taxon>Dikarya</taxon>
        <taxon>Ascomycota</taxon>
        <taxon>Pezizomycotina</taxon>
        <taxon>Sordariomycetes</taxon>
        <taxon>Hypocreomycetidae</taxon>
        <taxon>Hypocreales</taxon>
        <taxon>Nectriaceae</taxon>
        <taxon>Fusarium</taxon>
        <taxon>Fusarium lateritium species complex</taxon>
    </lineage>
</organism>
<proteinExistence type="predicted"/>
<dbReference type="EMBL" id="JABEXW010000556">
    <property type="protein sequence ID" value="KAF4962266.1"/>
    <property type="molecule type" value="Genomic_DNA"/>
</dbReference>
<dbReference type="GO" id="GO:0005634">
    <property type="term" value="C:nucleus"/>
    <property type="evidence" value="ECO:0007669"/>
    <property type="project" value="UniProtKB-SubCell"/>
</dbReference>
<comment type="caution">
    <text evidence="4">The sequence shown here is derived from an EMBL/GenBank/DDBJ whole genome shotgun (WGS) entry which is preliminary data.</text>
</comment>
<name>A0A8H4X619_9HYPO</name>